<sequence length="336" mass="36107">MSPGERDGRDRARSERAQKERAQKERANEYDASCARCGGPVPAGAGVLRHGARAWEVYHPEHAPEPGPPPPGDHSGWHRRRLLALDIGSTGYRPAVDRIRSAALRGSDGTSYDWIVDPGSDIQSSDAGSDLRRGIRSDLRGGIGSDVPGRIGSDVPDSGPTAARDSGSPVPPTVTPPHRALDELATLVAAHLAAKELLVVWFAPHVLTTLHAELLRHGLAPLTERLPSGVAPVCDPLVLDRHVDRYRPGSRSLRSVAEWYGVPHARPGDPGSDAGAALLLAGTLAARHPALARLSRPALHTEQVLWYAEQTSRHMDAPAWPFAPVEPLPWEPLPED</sequence>
<evidence type="ECO:0000313" key="2">
    <source>
        <dbReference type="EMBL" id="MFB9557317.1"/>
    </source>
</evidence>
<feature type="region of interest" description="Disordered" evidence="1">
    <location>
        <begin position="58"/>
        <end position="77"/>
    </location>
</feature>
<accession>A0ABV5QV27</accession>
<reference evidence="2 3" key="1">
    <citation type="submission" date="2024-09" db="EMBL/GenBank/DDBJ databases">
        <authorList>
            <person name="Sun Q."/>
            <person name="Mori K."/>
        </authorList>
    </citation>
    <scope>NUCLEOTIDE SEQUENCE [LARGE SCALE GENOMIC DNA]</scope>
    <source>
        <strain evidence="2 3">JCM 4414</strain>
    </source>
</reference>
<feature type="region of interest" description="Disordered" evidence="1">
    <location>
        <begin position="1"/>
        <end position="37"/>
    </location>
</feature>
<evidence type="ECO:0008006" key="4">
    <source>
        <dbReference type="Google" id="ProtNLM"/>
    </source>
</evidence>
<dbReference type="InterPro" id="IPR012337">
    <property type="entry name" value="RNaseH-like_sf"/>
</dbReference>
<dbReference type="EMBL" id="JBHMCT010000014">
    <property type="protein sequence ID" value="MFB9557317.1"/>
    <property type="molecule type" value="Genomic_DNA"/>
</dbReference>
<name>A0ABV5QV27_9ACTN</name>
<keyword evidence="3" id="KW-1185">Reference proteome</keyword>
<proteinExistence type="predicted"/>
<organism evidence="2 3">
    <name type="scientific">Streptomyces roseoviridis</name>
    <dbReference type="NCBI Taxonomy" id="67361"/>
    <lineage>
        <taxon>Bacteria</taxon>
        <taxon>Bacillati</taxon>
        <taxon>Actinomycetota</taxon>
        <taxon>Actinomycetes</taxon>
        <taxon>Kitasatosporales</taxon>
        <taxon>Streptomycetaceae</taxon>
        <taxon>Streptomyces</taxon>
    </lineage>
</organism>
<dbReference type="SUPFAM" id="SSF53098">
    <property type="entry name" value="Ribonuclease H-like"/>
    <property type="match status" value="1"/>
</dbReference>
<evidence type="ECO:0000313" key="3">
    <source>
        <dbReference type="Proteomes" id="UP001589716"/>
    </source>
</evidence>
<dbReference type="Proteomes" id="UP001589716">
    <property type="component" value="Unassembled WGS sequence"/>
</dbReference>
<dbReference type="RefSeq" id="WP_345484093.1">
    <property type="nucleotide sequence ID" value="NZ_BAAAWU010000001.1"/>
</dbReference>
<comment type="caution">
    <text evidence="2">The sequence shown here is derived from an EMBL/GenBank/DDBJ whole genome shotgun (WGS) entry which is preliminary data.</text>
</comment>
<feature type="region of interest" description="Disordered" evidence="1">
    <location>
        <begin position="138"/>
        <end position="176"/>
    </location>
</feature>
<protein>
    <recommendedName>
        <fullName evidence="4">DNA polymerase III subunit epsilon</fullName>
    </recommendedName>
</protein>
<gene>
    <name evidence="2" type="ORF">ACFFTP_24405</name>
</gene>
<evidence type="ECO:0000256" key="1">
    <source>
        <dbReference type="SAM" id="MobiDB-lite"/>
    </source>
</evidence>
<feature type="compositionally biased region" description="Basic and acidic residues" evidence="1">
    <location>
        <begin position="1"/>
        <end position="29"/>
    </location>
</feature>